<evidence type="ECO:0000256" key="1">
    <source>
        <dbReference type="SAM" id="MobiDB-lite"/>
    </source>
</evidence>
<evidence type="ECO:0000313" key="3">
    <source>
        <dbReference type="Proteomes" id="UP001162156"/>
    </source>
</evidence>
<feature type="region of interest" description="Disordered" evidence="1">
    <location>
        <begin position="16"/>
        <end position="63"/>
    </location>
</feature>
<organism evidence="2 3">
    <name type="scientific">Rhamnusium bicolor</name>
    <dbReference type="NCBI Taxonomy" id="1586634"/>
    <lineage>
        <taxon>Eukaryota</taxon>
        <taxon>Metazoa</taxon>
        <taxon>Ecdysozoa</taxon>
        <taxon>Arthropoda</taxon>
        <taxon>Hexapoda</taxon>
        <taxon>Insecta</taxon>
        <taxon>Pterygota</taxon>
        <taxon>Neoptera</taxon>
        <taxon>Endopterygota</taxon>
        <taxon>Coleoptera</taxon>
        <taxon>Polyphaga</taxon>
        <taxon>Cucujiformia</taxon>
        <taxon>Chrysomeloidea</taxon>
        <taxon>Cerambycidae</taxon>
        <taxon>Lepturinae</taxon>
        <taxon>Rhagiini</taxon>
        <taxon>Rhamnusium</taxon>
    </lineage>
</organism>
<sequence>MYELTLLLQRIPRDECCPSNYERHSQVQDTPSESSADSSDDYTNEEDDWDSGEGNTLIPHIPE</sequence>
<proteinExistence type="predicted"/>
<feature type="compositionally biased region" description="Acidic residues" evidence="1">
    <location>
        <begin position="38"/>
        <end position="51"/>
    </location>
</feature>
<accession>A0AAV8X5L9</accession>
<dbReference type="Proteomes" id="UP001162156">
    <property type="component" value="Unassembled WGS sequence"/>
</dbReference>
<feature type="compositionally biased region" description="Basic and acidic residues" evidence="1">
    <location>
        <begin position="16"/>
        <end position="26"/>
    </location>
</feature>
<evidence type="ECO:0000313" key="2">
    <source>
        <dbReference type="EMBL" id="KAJ8933827.1"/>
    </source>
</evidence>
<protein>
    <submittedName>
        <fullName evidence="2">Uncharacterized protein</fullName>
    </submittedName>
</protein>
<gene>
    <name evidence="2" type="ORF">NQ314_013749</name>
</gene>
<reference evidence="2" key="1">
    <citation type="journal article" date="2023" name="Insect Mol. Biol.">
        <title>Genome sequencing provides insights into the evolution of gene families encoding plant cell wall-degrading enzymes in longhorned beetles.</title>
        <authorList>
            <person name="Shin N.R."/>
            <person name="Okamura Y."/>
            <person name="Kirsch R."/>
            <person name="Pauchet Y."/>
        </authorList>
    </citation>
    <scope>NUCLEOTIDE SEQUENCE</scope>
    <source>
        <strain evidence="2">RBIC_L_NR</strain>
    </source>
</reference>
<comment type="caution">
    <text evidence="2">The sequence shown here is derived from an EMBL/GenBank/DDBJ whole genome shotgun (WGS) entry which is preliminary data.</text>
</comment>
<feature type="compositionally biased region" description="Polar residues" evidence="1">
    <location>
        <begin position="27"/>
        <end position="37"/>
    </location>
</feature>
<dbReference type="AlphaFoldDB" id="A0AAV8X5L9"/>
<keyword evidence="3" id="KW-1185">Reference proteome</keyword>
<dbReference type="EMBL" id="JANEYF010003809">
    <property type="protein sequence ID" value="KAJ8933827.1"/>
    <property type="molecule type" value="Genomic_DNA"/>
</dbReference>
<name>A0AAV8X5L9_9CUCU</name>